<gene>
    <name evidence="2" type="ORF">V5O48_002386</name>
</gene>
<feature type="region of interest" description="Disordered" evidence="1">
    <location>
        <begin position="84"/>
        <end position="105"/>
    </location>
</feature>
<evidence type="ECO:0000313" key="2">
    <source>
        <dbReference type="EMBL" id="KAL0579614.1"/>
    </source>
</evidence>
<dbReference type="InterPro" id="IPR032675">
    <property type="entry name" value="LRR_dom_sf"/>
</dbReference>
<dbReference type="EMBL" id="JBAHYK010000053">
    <property type="protein sequence ID" value="KAL0579614.1"/>
    <property type="molecule type" value="Genomic_DNA"/>
</dbReference>
<name>A0ABR3FVQ9_9AGAR</name>
<organism evidence="2 3">
    <name type="scientific">Marasmius crinis-equi</name>
    <dbReference type="NCBI Taxonomy" id="585013"/>
    <lineage>
        <taxon>Eukaryota</taxon>
        <taxon>Fungi</taxon>
        <taxon>Dikarya</taxon>
        <taxon>Basidiomycota</taxon>
        <taxon>Agaricomycotina</taxon>
        <taxon>Agaricomycetes</taxon>
        <taxon>Agaricomycetidae</taxon>
        <taxon>Agaricales</taxon>
        <taxon>Marasmiineae</taxon>
        <taxon>Marasmiaceae</taxon>
        <taxon>Marasmius</taxon>
    </lineage>
</organism>
<evidence type="ECO:0000313" key="3">
    <source>
        <dbReference type="Proteomes" id="UP001465976"/>
    </source>
</evidence>
<dbReference type="Proteomes" id="UP001465976">
    <property type="component" value="Unassembled WGS sequence"/>
</dbReference>
<reference evidence="2 3" key="1">
    <citation type="submission" date="2024-02" db="EMBL/GenBank/DDBJ databases">
        <title>A draft genome for the cacao thread blight pathogen Marasmius crinis-equi.</title>
        <authorList>
            <person name="Cohen S.P."/>
            <person name="Baruah I.K."/>
            <person name="Amoako-Attah I."/>
            <person name="Bukari Y."/>
            <person name="Meinhardt L.W."/>
            <person name="Bailey B.A."/>
        </authorList>
    </citation>
    <scope>NUCLEOTIDE SEQUENCE [LARGE SCALE GENOMIC DNA]</scope>
    <source>
        <strain evidence="2 3">GH-76</strain>
    </source>
</reference>
<sequence length="753" mass="83323">MVVNLLPNEILHEISLLAGNDVKNLRLVDKLVNEAVDPVMWDVFPIILHLNRDYLFSGMSMLDDLSHLPVEKVRKFRKLEIKSLDPSKERHPPQRTWAPQGNNTWIVTPPEPVDTGETIEAGRKLPGLLPRALSALKGLESVNWDLTGQEPDWTHGAVLESLGCLPLLADIRVTSAASTALPLQHLINGSLQKLVIKFYSVRFTDSRPFVSSLATVLAHNPLLIHLELDMFVHGQDPLPFQSLFQDTPSGTVQLRSLLLSGWSTQLTPRIRPHLELLNSLKLPSAWNNDGGLWKSLSAHPPQSIRHISSAHVCDDLLDFLGSIPGLEVLKLEHAGAETDAESDRLARRFYNDILPRHTSTLRALTIHPTYTGLWNIGLHNLDTFDGCRQLSHLTAGLDPYEVNPGGNEQDVVASFISHVARLPELSVLALPPVAHKGYRGARCGTGLIKSQIRIGRQIQESLEKVAIPDIPQLDHPLRVMPSLFGELRLGFVALHDGEADGRQHHGCMPLNVPGLLVPFQLLVNPRIIVPGVIVKDIRQINFVALKKAGYRGAIFDKDNCLASWKTCKDTFGEGNVIVVSNSAGTRSDAGGIQAESVSHHLGVPVLFHKSLKPGYSCAKSVRSYFQSLKTPIRDNELIVVGDRIVTDVVMANRMNGKTWNDYLPRPSNSASSKRSVADATSKTALPIWTTGVWKREAMFMRYLEKKTLDLVMKYSGTEQSDPKAFVIDTETPVPPKRSGILARLLRRFQPSSA</sequence>
<dbReference type="Pfam" id="PF09419">
    <property type="entry name" value="PGP_phosphatase"/>
    <property type="match status" value="1"/>
</dbReference>
<dbReference type="InterPro" id="IPR027706">
    <property type="entry name" value="PGP_Pase"/>
</dbReference>
<comment type="caution">
    <text evidence="2">The sequence shown here is derived from an EMBL/GenBank/DDBJ whole genome shotgun (WGS) entry which is preliminary data.</text>
</comment>
<accession>A0ABR3FVQ9</accession>
<evidence type="ECO:0000256" key="1">
    <source>
        <dbReference type="SAM" id="MobiDB-lite"/>
    </source>
</evidence>
<keyword evidence="3" id="KW-1185">Reference proteome</keyword>
<proteinExistence type="predicted"/>
<dbReference type="Gene3D" id="3.80.10.10">
    <property type="entry name" value="Ribonuclease Inhibitor"/>
    <property type="match status" value="1"/>
</dbReference>
<protein>
    <submittedName>
        <fullName evidence="2">Uncharacterized protein</fullName>
    </submittedName>
</protein>